<feature type="coiled-coil region" evidence="2">
    <location>
        <begin position="90"/>
        <end position="117"/>
    </location>
</feature>
<name>A0ABY3SEX4_9BACL</name>
<keyword evidence="5" id="KW-1185">Reference proteome</keyword>
<dbReference type="Pfam" id="PF13411">
    <property type="entry name" value="MerR_1"/>
    <property type="match status" value="1"/>
</dbReference>
<evidence type="ECO:0000313" key="5">
    <source>
        <dbReference type="Proteomes" id="UP001649230"/>
    </source>
</evidence>
<proteinExistence type="predicted"/>
<dbReference type="Gene3D" id="1.10.1660.10">
    <property type="match status" value="1"/>
</dbReference>
<accession>A0ABY3SEX4</accession>
<evidence type="ECO:0000256" key="2">
    <source>
        <dbReference type="SAM" id="Coils"/>
    </source>
</evidence>
<dbReference type="InterPro" id="IPR000551">
    <property type="entry name" value="MerR-type_HTH_dom"/>
</dbReference>
<dbReference type="Proteomes" id="UP001649230">
    <property type="component" value="Chromosome"/>
</dbReference>
<dbReference type="PANTHER" id="PTHR30204:SF83">
    <property type="entry name" value="TRANSCRIPTIONAL REGULATOR, MERR FAMILY"/>
    <property type="match status" value="1"/>
</dbReference>
<dbReference type="SMART" id="SM00422">
    <property type="entry name" value="HTH_MERR"/>
    <property type="match status" value="1"/>
</dbReference>
<dbReference type="InterPro" id="IPR047057">
    <property type="entry name" value="MerR_fam"/>
</dbReference>
<gene>
    <name evidence="4" type="ORF">L0M14_20005</name>
</gene>
<dbReference type="PANTHER" id="PTHR30204">
    <property type="entry name" value="REDOX-CYCLING DRUG-SENSING TRANSCRIPTIONAL ACTIVATOR SOXR"/>
    <property type="match status" value="1"/>
</dbReference>
<keyword evidence="2" id="KW-0175">Coiled coil</keyword>
<reference evidence="4 5" key="1">
    <citation type="journal article" date="2024" name="Int. J. Syst. Evol. Microbiol.">
        <title>Paenibacillus hexagrammi sp. nov., a novel bacterium isolated from the gut content of Hexagrammos agrammus.</title>
        <authorList>
            <person name="Jung H.K."/>
            <person name="Kim D.G."/>
            <person name="Zin H."/>
            <person name="Park J."/>
            <person name="Jung H."/>
            <person name="Kim Y.O."/>
            <person name="Kong H.J."/>
            <person name="Kim J.W."/>
            <person name="Kim Y.S."/>
        </authorList>
    </citation>
    <scope>NUCLEOTIDE SEQUENCE [LARGE SCALE GENOMIC DNA]</scope>
    <source>
        <strain evidence="4 5">YPD9-1</strain>
    </source>
</reference>
<feature type="domain" description="HTH merR-type" evidence="3">
    <location>
        <begin position="1"/>
        <end position="69"/>
    </location>
</feature>
<dbReference type="InterPro" id="IPR009061">
    <property type="entry name" value="DNA-bd_dom_put_sf"/>
</dbReference>
<dbReference type="PRINTS" id="PR00040">
    <property type="entry name" value="HTHMERR"/>
</dbReference>
<evidence type="ECO:0000256" key="1">
    <source>
        <dbReference type="ARBA" id="ARBA00023125"/>
    </source>
</evidence>
<dbReference type="PROSITE" id="PS50937">
    <property type="entry name" value="HTH_MERR_2"/>
    <property type="match status" value="1"/>
</dbReference>
<evidence type="ECO:0000259" key="3">
    <source>
        <dbReference type="PROSITE" id="PS50937"/>
    </source>
</evidence>
<protein>
    <submittedName>
        <fullName evidence="4">MerR family transcriptional regulator</fullName>
    </submittedName>
</protein>
<dbReference type="CDD" id="cd01109">
    <property type="entry name" value="HTH_YyaN"/>
    <property type="match status" value="1"/>
</dbReference>
<dbReference type="EMBL" id="CP090978">
    <property type="protein sequence ID" value="UJF32010.1"/>
    <property type="molecule type" value="Genomic_DNA"/>
</dbReference>
<sequence length="135" mass="15451">MFIRDVEELTGLSSHTIRYYEKLGLLPAVSRSASGVRQFTEADVRFLTFVASLKKTGMTLENIILFLQEGCLVERAKNGKIPARIVKERIELLDHHKKQLLQQQKELEALLAAVDVKTEYYEKLLQDPMIFADEA</sequence>
<keyword evidence="1" id="KW-0238">DNA-binding</keyword>
<dbReference type="RefSeq" id="WP_235118355.1">
    <property type="nucleotide sequence ID" value="NZ_CP090978.1"/>
</dbReference>
<organism evidence="4 5">
    <name type="scientific">Paenibacillus hexagrammi</name>
    <dbReference type="NCBI Taxonomy" id="2908839"/>
    <lineage>
        <taxon>Bacteria</taxon>
        <taxon>Bacillati</taxon>
        <taxon>Bacillota</taxon>
        <taxon>Bacilli</taxon>
        <taxon>Bacillales</taxon>
        <taxon>Paenibacillaceae</taxon>
        <taxon>Paenibacillus</taxon>
    </lineage>
</organism>
<dbReference type="SUPFAM" id="SSF46955">
    <property type="entry name" value="Putative DNA-binding domain"/>
    <property type="match status" value="1"/>
</dbReference>
<evidence type="ECO:0000313" key="4">
    <source>
        <dbReference type="EMBL" id="UJF32010.1"/>
    </source>
</evidence>